<dbReference type="Proteomes" id="UP001174936">
    <property type="component" value="Unassembled WGS sequence"/>
</dbReference>
<protein>
    <recommendedName>
        <fullName evidence="2">Clr5 domain-containing protein</fullName>
    </recommendedName>
</protein>
<evidence type="ECO:0000259" key="2">
    <source>
        <dbReference type="Pfam" id="PF14420"/>
    </source>
</evidence>
<comment type="caution">
    <text evidence="3">The sequence shown here is derived from an EMBL/GenBank/DDBJ whole genome shotgun (WGS) entry which is preliminary data.</text>
</comment>
<feature type="compositionally biased region" description="Polar residues" evidence="1">
    <location>
        <begin position="116"/>
        <end position="128"/>
    </location>
</feature>
<accession>A0AA39Y967</accession>
<dbReference type="EMBL" id="JAULSV010000003">
    <property type="protein sequence ID" value="KAK0648258.1"/>
    <property type="molecule type" value="Genomic_DNA"/>
</dbReference>
<keyword evidence="4" id="KW-1185">Reference proteome</keyword>
<feature type="region of interest" description="Disordered" evidence="1">
    <location>
        <begin position="97"/>
        <end position="157"/>
    </location>
</feature>
<feature type="compositionally biased region" description="Polar residues" evidence="1">
    <location>
        <begin position="191"/>
        <end position="200"/>
    </location>
</feature>
<name>A0AA39Y967_9PEZI</name>
<proteinExistence type="predicted"/>
<feature type="domain" description="Clr5" evidence="2">
    <location>
        <begin position="28"/>
        <end position="77"/>
    </location>
</feature>
<evidence type="ECO:0000313" key="4">
    <source>
        <dbReference type="Proteomes" id="UP001174936"/>
    </source>
</evidence>
<evidence type="ECO:0000256" key="1">
    <source>
        <dbReference type="SAM" id="MobiDB-lite"/>
    </source>
</evidence>
<organism evidence="3 4">
    <name type="scientific">Cercophora newfieldiana</name>
    <dbReference type="NCBI Taxonomy" id="92897"/>
    <lineage>
        <taxon>Eukaryota</taxon>
        <taxon>Fungi</taxon>
        <taxon>Dikarya</taxon>
        <taxon>Ascomycota</taxon>
        <taxon>Pezizomycotina</taxon>
        <taxon>Sordariomycetes</taxon>
        <taxon>Sordariomycetidae</taxon>
        <taxon>Sordariales</taxon>
        <taxon>Lasiosphaeriaceae</taxon>
        <taxon>Cercophora</taxon>
    </lineage>
</organism>
<sequence>MRIMATTARIYQFVNAPAAPRSERIVSELWERHRAEATRIYLEASVEEVVVQMRLRHNFQASTRQYVYQFKKWGVKKQGPQLQVGGAASVPSSQITALPSVPTAPTRRPLKRRRSSIVNDTGSVSGTESPLIKPLVKKRERQDGTPNPNEPHHAGETSNCDAKILAEPANISMKGAPGSLKHTNEPHASMPSPNASTSFRDQPRTPPPSPVGPRMIDLAQPMETFSGQDIANVKRAADFLAMLHCDQEAFELYNMLFEHRRSHPAMHADTTSWYLILQCASTASNPEHSTTIRNIIEAESGGPSSLESSSSMHEFLSHMLLAFVCNRNSELQRVEVNLANARALAPHDLIGLFKHVSQHDRSLDLALYLNALRLRAGDLSSLPFANSHGTAREQQRYMARLEDHVLRNVPGPIGFQEHIGLNNPCLRSCLVWCKERLFTLCLPPHKQGGWKVHSVYGENTAPWSERDSLFVQLWQQWGPNKDCDMPTWVHNTQSATGISPTEMLMVVCRMIYDCYDGWADPVDSNDLLMQRFSQGAARILDKSDLELGRGFLKQYVARNAITLWPDLLKDTRSQDRLCIIECLERTLNVKLLNLSTDLSSPLPPIRSFSGPGMGDNAWPTLARSLSSLDLSNFKKTRVSAARRLSRFGTSPGSVLSFQSLDASENKQVSVAEQTDLNVSLKSMQISRETSEKTQVPSWANVIVAFSIDAAS</sequence>
<dbReference type="Pfam" id="PF14420">
    <property type="entry name" value="Clr5"/>
    <property type="match status" value="1"/>
</dbReference>
<reference evidence="3" key="1">
    <citation type="submission" date="2023-06" db="EMBL/GenBank/DDBJ databases">
        <title>Genome-scale phylogeny and comparative genomics of the fungal order Sordariales.</title>
        <authorList>
            <consortium name="Lawrence Berkeley National Laboratory"/>
            <person name="Hensen N."/>
            <person name="Bonometti L."/>
            <person name="Westerberg I."/>
            <person name="Brannstrom I.O."/>
            <person name="Guillou S."/>
            <person name="Cros-Aarteil S."/>
            <person name="Calhoun S."/>
            <person name="Haridas S."/>
            <person name="Kuo A."/>
            <person name="Mondo S."/>
            <person name="Pangilinan J."/>
            <person name="Riley R."/>
            <person name="Labutti K."/>
            <person name="Andreopoulos B."/>
            <person name="Lipzen A."/>
            <person name="Chen C."/>
            <person name="Yanf M."/>
            <person name="Daum C."/>
            <person name="Ng V."/>
            <person name="Clum A."/>
            <person name="Steindorff A."/>
            <person name="Ohm R."/>
            <person name="Martin F."/>
            <person name="Silar P."/>
            <person name="Natvig D."/>
            <person name="Lalanne C."/>
            <person name="Gautier V."/>
            <person name="Ament-Velasquez S.L."/>
            <person name="Kruys A."/>
            <person name="Hutchinson M.I."/>
            <person name="Powell A.J."/>
            <person name="Barry K."/>
            <person name="Miller A.N."/>
            <person name="Grigoriev I.V."/>
            <person name="Debuchy R."/>
            <person name="Gladieux P."/>
            <person name="Thoren M.H."/>
            <person name="Johannesson H."/>
        </authorList>
    </citation>
    <scope>NUCLEOTIDE SEQUENCE</scope>
    <source>
        <strain evidence="3">SMH2532-1</strain>
    </source>
</reference>
<dbReference type="AlphaFoldDB" id="A0AA39Y967"/>
<evidence type="ECO:0000313" key="3">
    <source>
        <dbReference type="EMBL" id="KAK0648258.1"/>
    </source>
</evidence>
<gene>
    <name evidence="3" type="ORF">B0T16DRAFT_491093</name>
</gene>
<feature type="region of interest" description="Disordered" evidence="1">
    <location>
        <begin position="174"/>
        <end position="213"/>
    </location>
</feature>
<dbReference type="InterPro" id="IPR025676">
    <property type="entry name" value="Clr5_dom"/>
</dbReference>